<dbReference type="Pfam" id="PF13704">
    <property type="entry name" value="Glyco_tranf_2_4"/>
    <property type="match status" value="1"/>
</dbReference>
<dbReference type="AlphaFoldDB" id="A0A238JWY8"/>
<gene>
    <name evidence="1" type="ORF">RUA8715_00744</name>
</gene>
<dbReference type="Proteomes" id="UP000202485">
    <property type="component" value="Unassembled WGS sequence"/>
</dbReference>
<accession>A0A238JWY8</accession>
<evidence type="ECO:0000313" key="2">
    <source>
        <dbReference type="Proteomes" id="UP000202485"/>
    </source>
</evidence>
<reference evidence="2" key="1">
    <citation type="submission" date="2017-05" db="EMBL/GenBank/DDBJ databases">
        <authorList>
            <person name="Rodrigo-Torres L."/>
            <person name="Arahal R. D."/>
            <person name="Lucena T."/>
        </authorList>
    </citation>
    <scope>NUCLEOTIDE SEQUENCE [LARGE SCALE GENOMIC DNA]</scope>
    <source>
        <strain evidence="2">CECT 8715</strain>
    </source>
</reference>
<evidence type="ECO:0008006" key="3">
    <source>
        <dbReference type="Google" id="ProtNLM"/>
    </source>
</evidence>
<evidence type="ECO:0000313" key="1">
    <source>
        <dbReference type="EMBL" id="SMX35003.1"/>
    </source>
</evidence>
<dbReference type="RefSeq" id="WP_093962270.1">
    <property type="nucleotide sequence ID" value="NZ_FXYG01000001.1"/>
</dbReference>
<dbReference type="EMBL" id="FXYG01000001">
    <property type="protein sequence ID" value="SMX35003.1"/>
    <property type="molecule type" value="Genomic_DNA"/>
</dbReference>
<sequence>MTAAGPSWGIVSTVRGSAHDILSFAAYHLDLGADHLYLYLDEPNRRAFRPLRRHPKVTVRICDDAFWAARKRDKPERHQVRQTVHATYTYRHTDLDWLAHIDVDEFLWPTAPIADLLGEVPETVHAVRIRPIEALACGDDLYKAFIPQGPEREALVETIYPNYGAFVLGGFLSHVQGKLFVRTGMENLNYRIHNLFQNKVILPCKTEMPQIDLCHRHAPGWEHWWSHYRFRLERGSYQPGMAPNVHRDRGGLNMNELLSWIEAEEGEKGLRKFFDELSATDPQVRARLQERGLIKHRPLDLEEKLQKHFPGSC</sequence>
<keyword evidence="2" id="KW-1185">Reference proteome</keyword>
<organism evidence="1 2">
    <name type="scientific">Ruegeria arenilitoris</name>
    <dbReference type="NCBI Taxonomy" id="1173585"/>
    <lineage>
        <taxon>Bacteria</taxon>
        <taxon>Pseudomonadati</taxon>
        <taxon>Pseudomonadota</taxon>
        <taxon>Alphaproteobacteria</taxon>
        <taxon>Rhodobacterales</taxon>
        <taxon>Roseobacteraceae</taxon>
        <taxon>Ruegeria</taxon>
    </lineage>
</organism>
<proteinExistence type="predicted"/>
<dbReference type="OrthoDB" id="7203640at2"/>
<name>A0A238JWY8_9RHOB</name>
<protein>
    <recommendedName>
        <fullName evidence="3">Glycosyl transferase family 2</fullName>
    </recommendedName>
</protein>